<comment type="caution">
    <text evidence="1">The sequence shown here is derived from an EMBL/GenBank/DDBJ whole genome shotgun (WGS) entry which is preliminary data.</text>
</comment>
<sequence>MHAKKEPGEDPLRIWIDKCLAQKIEKKLQRCYIVYVQYRGVEKLASWLLLPGRGIISSQIDVPCQMGIGDADLTLPRCPSSFSLLFRRRCPDGSLGRRSQLQALCRYRQEIPGKKQNTDPSPTLCAARRRQVASDYATSP</sequence>
<organism evidence="1 2">
    <name type="scientific">Mycena sanguinolenta</name>
    <dbReference type="NCBI Taxonomy" id="230812"/>
    <lineage>
        <taxon>Eukaryota</taxon>
        <taxon>Fungi</taxon>
        <taxon>Dikarya</taxon>
        <taxon>Basidiomycota</taxon>
        <taxon>Agaricomycotina</taxon>
        <taxon>Agaricomycetes</taxon>
        <taxon>Agaricomycetidae</taxon>
        <taxon>Agaricales</taxon>
        <taxon>Marasmiineae</taxon>
        <taxon>Mycenaceae</taxon>
        <taxon>Mycena</taxon>
    </lineage>
</organism>
<keyword evidence="2" id="KW-1185">Reference proteome</keyword>
<accession>A0A8H7D9I5</accession>
<dbReference type="EMBL" id="JACAZH010000005">
    <property type="protein sequence ID" value="KAF7367269.1"/>
    <property type="molecule type" value="Genomic_DNA"/>
</dbReference>
<evidence type="ECO:0000313" key="1">
    <source>
        <dbReference type="EMBL" id="KAF7367269.1"/>
    </source>
</evidence>
<gene>
    <name evidence="1" type="ORF">MSAN_00788800</name>
</gene>
<reference evidence="1" key="1">
    <citation type="submission" date="2020-05" db="EMBL/GenBank/DDBJ databases">
        <title>Mycena genomes resolve the evolution of fungal bioluminescence.</title>
        <authorList>
            <person name="Tsai I.J."/>
        </authorList>
    </citation>
    <scope>NUCLEOTIDE SEQUENCE</scope>
    <source>
        <strain evidence="1">160909Yilan</strain>
    </source>
</reference>
<name>A0A8H7D9I5_9AGAR</name>
<dbReference type="Proteomes" id="UP000623467">
    <property type="component" value="Unassembled WGS sequence"/>
</dbReference>
<protein>
    <submittedName>
        <fullName evidence="1">Uncharacterized protein</fullName>
    </submittedName>
</protein>
<evidence type="ECO:0000313" key="2">
    <source>
        <dbReference type="Proteomes" id="UP000623467"/>
    </source>
</evidence>
<dbReference type="AlphaFoldDB" id="A0A8H7D9I5"/>
<proteinExistence type="predicted"/>